<dbReference type="SMART" id="SM00355">
    <property type="entry name" value="ZnF_C2H2"/>
    <property type="match status" value="4"/>
</dbReference>
<feature type="domain" description="C2H2-type" evidence="2">
    <location>
        <begin position="210"/>
        <end position="237"/>
    </location>
</feature>
<dbReference type="PANTHER" id="PTHR47068">
    <property type="entry name" value="OS02G0659100 PROTEIN"/>
    <property type="match status" value="1"/>
</dbReference>
<evidence type="ECO:0000256" key="1">
    <source>
        <dbReference type="PROSITE-ProRule" id="PRU00042"/>
    </source>
</evidence>
<dbReference type="PANTHER" id="PTHR47068:SF1">
    <property type="entry name" value="OS02G0659100 PROTEIN"/>
    <property type="match status" value="1"/>
</dbReference>
<keyword evidence="4" id="KW-1185">Reference proteome</keyword>
<sequence length="463" mass="51874">MAFVVDQQSSFKHLCKICKKGFGCGRALGGHMRTHGIGDEGSHLDDDYPASDWEDKVGRHVPPSNKRMYALRTNPNRLKSYRVCENCGKEFLSWKSFLEHAKCCSDDAESLVSSPGSDSVTTRVWSKRKRSFRADVEDFNPIFPSTEEEHLASCLLMLSNATVDPLVTEPEESCASANKEVERRNTMNLIAPTACRVHMDKGKGVAKGLFECKACKKVFNSHQALGGHRASHKKVKGCFAARLDHMDDKQADEDHHDAITHEEFFPGRTMSTLQFDKGTSTPLASTPKKKSKVHECSICHRVFSSGQALGGHKRCHWITSNVPDTSSLAKFHRFQDQMEPNQQRSKLIYNSEPLNLKLDLNLPAATDHNDAVRRKHVNPLGFDVSTRIYLQPWSVGDDAKKKEGNQHQLQQAYTQNNNDNCKSFMQNTDEEADSKVKLTKLSELRDINMSGGSSPWLQVGIGI</sequence>
<dbReference type="InterPro" id="IPR036236">
    <property type="entry name" value="Znf_C2H2_sf"/>
</dbReference>
<keyword evidence="1" id="KW-0862">Zinc</keyword>
<name>A0ABR2S022_9ROSI</name>
<evidence type="ECO:0000313" key="3">
    <source>
        <dbReference type="EMBL" id="KAK9018615.1"/>
    </source>
</evidence>
<dbReference type="PROSITE" id="PS00028">
    <property type="entry name" value="ZINC_FINGER_C2H2_1"/>
    <property type="match status" value="3"/>
</dbReference>
<protein>
    <recommendedName>
        <fullName evidence="2">C2H2-type domain-containing protein</fullName>
    </recommendedName>
</protein>
<feature type="domain" description="C2H2-type" evidence="2">
    <location>
        <begin position="13"/>
        <end position="35"/>
    </location>
</feature>
<dbReference type="Pfam" id="PF13912">
    <property type="entry name" value="zf-C2H2_6"/>
    <property type="match status" value="3"/>
</dbReference>
<accession>A0ABR2S022</accession>
<dbReference type="SUPFAM" id="SSF57667">
    <property type="entry name" value="beta-beta-alpha zinc fingers"/>
    <property type="match status" value="2"/>
</dbReference>
<dbReference type="Proteomes" id="UP001396334">
    <property type="component" value="Unassembled WGS sequence"/>
</dbReference>
<reference evidence="3 4" key="1">
    <citation type="journal article" date="2024" name="G3 (Bethesda)">
        <title>Genome assembly of Hibiscus sabdariffa L. provides insights into metabolisms of medicinal natural products.</title>
        <authorList>
            <person name="Kim T."/>
        </authorList>
    </citation>
    <scope>NUCLEOTIDE SEQUENCE [LARGE SCALE GENOMIC DNA]</scope>
    <source>
        <strain evidence="3">TK-2024</strain>
        <tissue evidence="3">Old leaves</tissue>
    </source>
</reference>
<dbReference type="EMBL" id="JBBPBN010000019">
    <property type="protein sequence ID" value="KAK9018615.1"/>
    <property type="molecule type" value="Genomic_DNA"/>
</dbReference>
<proteinExistence type="predicted"/>
<evidence type="ECO:0000313" key="4">
    <source>
        <dbReference type="Proteomes" id="UP001396334"/>
    </source>
</evidence>
<dbReference type="Gene3D" id="3.30.160.60">
    <property type="entry name" value="Classic Zinc Finger"/>
    <property type="match status" value="1"/>
</dbReference>
<keyword evidence="1" id="KW-0863">Zinc-finger</keyword>
<gene>
    <name evidence="3" type="ORF">V6N11_001585</name>
</gene>
<evidence type="ECO:0000259" key="2">
    <source>
        <dbReference type="PROSITE" id="PS50157"/>
    </source>
</evidence>
<dbReference type="PROSITE" id="PS50157">
    <property type="entry name" value="ZINC_FINGER_C2H2_2"/>
    <property type="match status" value="3"/>
</dbReference>
<feature type="domain" description="C2H2-type" evidence="2">
    <location>
        <begin position="294"/>
        <end position="316"/>
    </location>
</feature>
<dbReference type="InterPro" id="IPR013087">
    <property type="entry name" value="Znf_C2H2_type"/>
</dbReference>
<comment type="caution">
    <text evidence="3">The sequence shown here is derived from an EMBL/GenBank/DDBJ whole genome shotgun (WGS) entry which is preliminary data.</text>
</comment>
<keyword evidence="1" id="KW-0479">Metal-binding</keyword>
<organism evidence="3 4">
    <name type="scientific">Hibiscus sabdariffa</name>
    <name type="common">roselle</name>
    <dbReference type="NCBI Taxonomy" id="183260"/>
    <lineage>
        <taxon>Eukaryota</taxon>
        <taxon>Viridiplantae</taxon>
        <taxon>Streptophyta</taxon>
        <taxon>Embryophyta</taxon>
        <taxon>Tracheophyta</taxon>
        <taxon>Spermatophyta</taxon>
        <taxon>Magnoliopsida</taxon>
        <taxon>eudicotyledons</taxon>
        <taxon>Gunneridae</taxon>
        <taxon>Pentapetalae</taxon>
        <taxon>rosids</taxon>
        <taxon>malvids</taxon>
        <taxon>Malvales</taxon>
        <taxon>Malvaceae</taxon>
        <taxon>Malvoideae</taxon>
        <taxon>Hibiscus</taxon>
    </lineage>
</organism>